<dbReference type="PROSITE" id="PS51819">
    <property type="entry name" value="VOC"/>
    <property type="match status" value="1"/>
</dbReference>
<dbReference type="SUPFAM" id="SSF54593">
    <property type="entry name" value="Glyoxalase/Bleomycin resistance protein/Dihydroxybiphenyl dioxygenase"/>
    <property type="match status" value="1"/>
</dbReference>
<reference evidence="2 3" key="1">
    <citation type="submission" date="2018-07" db="EMBL/GenBank/DDBJ databases">
        <title>Genomic Encyclopedia of Type Strains, Phase IV (KMG-IV): sequencing the most valuable type-strain genomes for metagenomic binning, comparative biology and taxonomic classification.</title>
        <authorList>
            <person name="Goeker M."/>
        </authorList>
    </citation>
    <scope>NUCLEOTIDE SEQUENCE [LARGE SCALE GENOMIC DNA]</scope>
    <source>
        <strain evidence="2 3">DSM 21352</strain>
    </source>
</reference>
<dbReference type="InterPro" id="IPR029068">
    <property type="entry name" value="Glyas_Bleomycin-R_OHBP_Dase"/>
</dbReference>
<dbReference type="GO" id="GO:0051213">
    <property type="term" value="F:dioxygenase activity"/>
    <property type="evidence" value="ECO:0007669"/>
    <property type="project" value="UniProtKB-KW"/>
</dbReference>
<evidence type="ECO:0000313" key="2">
    <source>
        <dbReference type="EMBL" id="RDI25121.1"/>
    </source>
</evidence>
<comment type="caution">
    <text evidence="2">The sequence shown here is derived from an EMBL/GenBank/DDBJ whole genome shotgun (WGS) entry which is preliminary data.</text>
</comment>
<dbReference type="Pfam" id="PF00903">
    <property type="entry name" value="Glyoxalase"/>
    <property type="match status" value="1"/>
</dbReference>
<dbReference type="InterPro" id="IPR004360">
    <property type="entry name" value="Glyas_Fos-R_dOase_dom"/>
</dbReference>
<proteinExistence type="predicted"/>
<evidence type="ECO:0000313" key="3">
    <source>
        <dbReference type="Proteomes" id="UP000255265"/>
    </source>
</evidence>
<keyword evidence="2" id="KW-0560">Oxidoreductase</keyword>
<dbReference type="EMBL" id="QQAV01000004">
    <property type="protein sequence ID" value="RDI25121.1"/>
    <property type="molecule type" value="Genomic_DNA"/>
</dbReference>
<dbReference type="InterPro" id="IPR037523">
    <property type="entry name" value="VOC_core"/>
</dbReference>
<name>A0A370FI80_9BURK</name>
<dbReference type="Proteomes" id="UP000255265">
    <property type="component" value="Unassembled WGS sequence"/>
</dbReference>
<keyword evidence="2" id="KW-0223">Dioxygenase</keyword>
<organism evidence="2 3">
    <name type="scientific">Pseudacidovorax intermedius</name>
    <dbReference type="NCBI Taxonomy" id="433924"/>
    <lineage>
        <taxon>Bacteria</taxon>
        <taxon>Pseudomonadati</taxon>
        <taxon>Pseudomonadota</taxon>
        <taxon>Betaproteobacteria</taxon>
        <taxon>Burkholderiales</taxon>
        <taxon>Comamonadaceae</taxon>
        <taxon>Pseudacidovorax</taxon>
    </lineage>
</organism>
<dbReference type="AlphaFoldDB" id="A0A370FI80"/>
<gene>
    <name evidence="2" type="ORF">DFR41_104177</name>
</gene>
<dbReference type="Gene3D" id="3.10.180.10">
    <property type="entry name" value="2,3-Dihydroxybiphenyl 1,2-Dioxygenase, domain 1"/>
    <property type="match status" value="1"/>
</dbReference>
<dbReference type="RefSeq" id="WP_017762361.1">
    <property type="nucleotide sequence ID" value="NZ_QQAV01000004.1"/>
</dbReference>
<protein>
    <submittedName>
        <fullName evidence="2">Catechol 2,3-dioxygenase</fullName>
    </submittedName>
</protein>
<evidence type="ECO:0000259" key="1">
    <source>
        <dbReference type="PROSITE" id="PS51819"/>
    </source>
</evidence>
<dbReference type="OrthoDB" id="9795618at2"/>
<feature type="domain" description="VOC" evidence="1">
    <location>
        <begin position="8"/>
        <end position="129"/>
    </location>
</feature>
<accession>A0A370FI80</accession>
<keyword evidence="3" id="KW-1185">Reference proteome</keyword>
<sequence>MLKVLRPTPSHFGIFVTDLEKMVAFYTETFDLTITDRGVGSTFKNELVFTSASEDQHHQLVLASGRPADASFSTVMQISFVVPSIQHLREVTQRARERGATEVRGLNHGNALSMYMRDPEGNTVEVYVDMPFYVAQPHGDPLDLDKDDETLMRETEAICRADPTFMPLDQWQARFQAKAPVASASAARA</sequence>